<dbReference type="Pfam" id="PF14441">
    <property type="entry name" value="OTT_1508_deam"/>
    <property type="match status" value="1"/>
</dbReference>
<proteinExistence type="predicted"/>
<organism evidence="2 3">
    <name type="scientific">Lepraria finkii</name>
    <dbReference type="NCBI Taxonomy" id="1340010"/>
    <lineage>
        <taxon>Eukaryota</taxon>
        <taxon>Fungi</taxon>
        <taxon>Dikarya</taxon>
        <taxon>Ascomycota</taxon>
        <taxon>Pezizomycotina</taxon>
        <taxon>Lecanoromycetes</taxon>
        <taxon>OSLEUM clade</taxon>
        <taxon>Lecanoromycetidae</taxon>
        <taxon>Lecanorales</taxon>
        <taxon>Lecanorineae</taxon>
        <taxon>Stereocaulaceae</taxon>
        <taxon>Lepraria</taxon>
    </lineage>
</organism>
<dbReference type="Proteomes" id="UP001590951">
    <property type="component" value="Unassembled WGS sequence"/>
</dbReference>
<dbReference type="EMBL" id="JBHFEH010000019">
    <property type="protein sequence ID" value="KAL2053736.1"/>
    <property type="molecule type" value="Genomic_DNA"/>
</dbReference>
<gene>
    <name evidence="2" type="ORF">ABVK25_006041</name>
</gene>
<reference evidence="2 3" key="1">
    <citation type="submission" date="2024-09" db="EMBL/GenBank/DDBJ databases">
        <title>Rethinking Asexuality: The Enigmatic Case of Functional Sexual Genes in Lepraria (Stereocaulaceae).</title>
        <authorList>
            <person name="Doellman M."/>
            <person name="Sun Y."/>
            <person name="Barcenas-Pena A."/>
            <person name="Lumbsch H.T."/>
            <person name="Grewe F."/>
        </authorList>
    </citation>
    <scope>NUCLEOTIDE SEQUENCE [LARGE SCALE GENOMIC DNA]</scope>
    <source>
        <strain evidence="2 3">Grewe 0041</strain>
    </source>
</reference>
<accession>A0ABR4B9J5</accession>
<name>A0ABR4B9J5_9LECA</name>
<sequence length="488" mass="55383">MESLLEQQFGTPVTRQPVSQPVSRQTLHNESLIHYHQALSDRSIFNNCLHGLANTNFHHAEGTDTAVYRMADKAVKKHINMLDGLALFLIFRGRDRKDQSVVATGMIRETGGVKIVYANNSSRSASPEQKDYIDELVEKFKNQYPVDDILKHVIPFCKEKIVQRCKKLAAIFDMNSTTLREDVSNFFGVRSDVAEYTEIETTLRDQKWIQKTTSLSTALDTFLRCAAKLTQLSTTKDIFYVLCLAYGFTIITPGMENLVKPLIWRRMKKMADYRKICIRTRDVIRTIGGSSASITVDQLFPPDELQYEVYNSTLEALNTWSTVYPSDSPLQDFESQLKEYYPDAKEGQSGKIKILFSQHCELTVAKYLLRLKTATKSLLGPIEIGCSKASCFWCDLYLTELNHILPAHGRVINRATHGNLCDGWMMPQALPGYENVNTKVLDCIGCQVETVFACGNDRRRKSDSLPLDRGALLQDDEMQNEILKEAMV</sequence>
<evidence type="ECO:0000313" key="3">
    <source>
        <dbReference type="Proteomes" id="UP001590951"/>
    </source>
</evidence>
<feature type="region of interest" description="Disordered" evidence="1">
    <location>
        <begin position="1"/>
        <end position="23"/>
    </location>
</feature>
<dbReference type="InterPro" id="IPR027796">
    <property type="entry name" value="OTT_1508_deam-like"/>
</dbReference>
<protein>
    <submittedName>
        <fullName evidence="2">Uncharacterized protein</fullName>
    </submittedName>
</protein>
<comment type="caution">
    <text evidence="2">The sequence shown here is derived from an EMBL/GenBank/DDBJ whole genome shotgun (WGS) entry which is preliminary data.</text>
</comment>
<evidence type="ECO:0000313" key="2">
    <source>
        <dbReference type="EMBL" id="KAL2053736.1"/>
    </source>
</evidence>
<keyword evidence="3" id="KW-1185">Reference proteome</keyword>
<evidence type="ECO:0000256" key="1">
    <source>
        <dbReference type="SAM" id="MobiDB-lite"/>
    </source>
</evidence>